<gene>
    <name evidence="6" type="ORF">VDBG_08757</name>
</gene>
<organism evidence="7">
    <name type="scientific">Verticillium alfalfae (strain VaMs.102 / ATCC MYA-4576 / FGSC 10136)</name>
    <name type="common">Verticillium wilt of alfalfa</name>
    <name type="synonym">Verticillium albo-atrum</name>
    <dbReference type="NCBI Taxonomy" id="526221"/>
    <lineage>
        <taxon>Eukaryota</taxon>
        <taxon>Fungi</taxon>
        <taxon>Dikarya</taxon>
        <taxon>Ascomycota</taxon>
        <taxon>Pezizomycotina</taxon>
        <taxon>Sordariomycetes</taxon>
        <taxon>Hypocreomycetidae</taxon>
        <taxon>Glomerellales</taxon>
        <taxon>Plectosphaerellaceae</taxon>
        <taxon>Verticillium</taxon>
    </lineage>
</organism>
<dbReference type="GO" id="GO:0005737">
    <property type="term" value="C:cytoplasm"/>
    <property type="evidence" value="ECO:0007669"/>
    <property type="project" value="UniProtKB-SubCell"/>
</dbReference>
<dbReference type="OrthoDB" id="676979at2759"/>
<dbReference type="eggNOG" id="KOG1259">
    <property type="taxonomic scope" value="Eukaryota"/>
</dbReference>
<sequence>MTSIPASSLAPLANTLHSLDLSSNLFVQIPDSLATLTALRALNLSHCMIDSLHSLTRNPLPAITALNLRGNRLQSLAGVEKLYPLERLDLRDNRITDPLEVARLTGIPDIREIWVEGNPFTKTHRDYRITIFNLFRKTPGYTEDIVIDNVGPSYSERRYLVERAPVPAAVPVVKAPTADLPAVDVSKPAIIYDEPVESLSSSRKERPTPKAVTSEVNTSSTRRCRSCSAAGCRRRDAAVVYFSHHFTLTTAFVRGAKFFAHWWLLSIVSMEEGKKDASVRVEGTIACR</sequence>
<dbReference type="PANTHER" id="PTHR15454">
    <property type="entry name" value="NISCHARIN RELATED"/>
    <property type="match status" value="1"/>
</dbReference>
<dbReference type="Gene3D" id="3.80.10.10">
    <property type="entry name" value="Ribonuclease Inhibitor"/>
    <property type="match status" value="1"/>
</dbReference>
<comment type="subcellular location">
    <subcellularLocation>
        <location evidence="1">Cytoplasm</location>
    </subcellularLocation>
</comment>
<dbReference type="Proteomes" id="UP000008698">
    <property type="component" value="Unassembled WGS sequence"/>
</dbReference>
<keyword evidence="7" id="KW-1185">Reference proteome</keyword>
<evidence type="ECO:0000256" key="4">
    <source>
        <dbReference type="ARBA" id="ARBA00022737"/>
    </source>
</evidence>
<dbReference type="SUPFAM" id="SSF52058">
    <property type="entry name" value="L domain-like"/>
    <property type="match status" value="1"/>
</dbReference>
<keyword evidence="2" id="KW-0963">Cytoplasm</keyword>
<evidence type="ECO:0000256" key="2">
    <source>
        <dbReference type="ARBA" id="ARBA00022490"/>
    </source>
</evidence>
<dbReference type="GeneID" id="9534349"/>
<name>C9SV32_VERA1</name>
<dbReference type="EMBL" id="DS985226">
    <property type="protein sequence ID" value="EEY22647.1"/>
    <property type="molecule type" value="Genomic_DNA"/>
</dbReference>
<evidence type="ECO:0000256" key="1">
    <source>
        <dbReference type="ARBA" id="ARBA00004496"/>
    </source>
</evidence>
<dbReference type="FunFam" id="3.80.10.10:FF:000273">
    <property type="entry name" value="Leucine Rich Repeat domain protein"/>
    <property type="match status" value="1"/>
</dbReference>
<evidence type="ECO:0000256" key="5">
    <source>
        <dbReference type="SAM" id="MobiDB-lite"/>
    </source>
</evidence>
<dbReference type="RefSeq" id="XP_003000961.1">
    <property type="nucleotide sequence ID" value="XM_003000915.1"/>
</dbReference>
<dbReference type="PROSITE" id="PS51450">
    <property type="entry name" value="LRR"/>
    <property type="match status" value="1"/>
</dbReference>
<keyword evidence="3" id="KW-0433">Leucine-rich repeat</keyword>
<feature type="region of interest" description="Disordered" evidence="5">
    <location>
        <begin position="198"/>
        <end position="217"/>
    </location>
</feature>
<dbReference type="PANTHER" id="PTHR15454:SF69">
    <property type="entry name" value="SERINE_THREONINE-PROTEIN KINASE 11-INTERACTING PROTEIN"/>
    <property type="match status" value="1"/>
</dbReference>
<dbReference type="KEGG" id="val:VDBG_08757"/>
<proteinExistence type="predicted"/>
<dbReference type="InterPro" id="IPR001611">
    <property type="entry name" value="Leu-rich_rpt"/>
</dbReference>
<evidence type="ECO:0000256" key="3">
    <source>
        <dbReference type="ARBA" id="ARBA00022614"/>
    </source>
</evidence>
<accession>C9SV32</accession>
<keyword evidence="4" id="KW-0677">Repeat</keyword>
<reference evidence="7" key="1">
    <citation type="journal article" date="2011" name="PLoS Pathog.">
        <title>Comparative genomics yields insights into niche adaptation of plant vascular wilt pathogens.</title>
        <authorList>
            <person name="Klosterman S.J."/>
            <person name="Subbarao K.V."/>
            <person name="Kang S."/>
            <person name="Veronese P."/>
            <person name="Gold S.E."/>
            <person name="Thomma B.P.H.J."/>
            <person name="Chen Z."/>
            <person name="Henrissat B."/>
            <person name="Lee Y.-H."/>
            <person name="Park J."/>
            <person name="Garcia-Pedrajas M.D."/>
            <person name="Barbara D.J."/>
            <person name="Anchieta A."/>
            <person name="de Jonge R."/>
            <person name="Santhanam P."/>
            <person name="Maruthachalam K."/>
            <person name="Atallah Z."/>
            <person name="Amyotte S.G."/>
            <person name="Paz Z."/>
            <person name="Inderbitzin P."/>
            <person name="Hayes R.J."/>
            <person name="Heiman D.I."/>
            <person name="Young S."/>
            <person name="Zeng Q."/>
            <person name="Engels R."/>
            <person name="Galagan J."/>
            <person name="Cuomo C.A."/>
            <person name="Dobinson K.F."/>
            <person name="Ma L.-J."/>
        </authorList>
    </citation>
    <scope>NUCLEOTIDE SEQUENCE [LARGE SCALE GENOMIC DNA]</scope>
    <source>
        <strain evidence="7">VaMs.102 / ATCC MYA-4576 / FGSC 10136</strain>
    </source>
</reference>
<dbReference type="Pfam" id="PF13855">
    <property type="entry name" value="LRR_8"/>
    <property type="match status" value="1"/>
</dbReference>
<evidence type="ECO:0000313" key="6">
    <source>
        <dbReference type="EMBL" id="EEY22647.1"/>
    </source>
</evidence>
<dbReference type="Pfam" id="PF13516">
    <property type="entry name" value="LRR_6"/>
    <property type="match status" value="1"/>
</dbReference>
<dbReference type="AlphaFoldDB" id="C9SV32"/>
<dbReference type="InterPro" id="IPR032675">
    <property type="entry name" value="LRR_dom_sf"/>
</dbReference>
<dbReference type="HOGENOM" id="CLU_967094_0_0_1"/>
<evidence type="ECO:0000313" key="7">
    <source>
        <dbReference type="Proteomes" id="UP000008698"/>
    </source>
</evidence>
<protein>
    <submittedName>
        <fullName evidence="6">Leucine Rich Repeat domain-containing protein</fullName>
    </submittedName>
</protein>